<dbReference type="Pfam" id="PF00250">
    <property type="entry name" value="Forkhead"/>
    <property type="match status" value="1"/>
</dbReference>
<evidence type="ECO:0000256" key="9">
    <source>
        <dbReference type="ARBA" id="ARBA00023163"/>
    </source>
</evidence>
<reference evidence="15 16" key="1">
    <citation type="submission" date="2018-08" db="EMBL/GenBank/DDBJ databases">
        <authorList>
            <person name="Laetsch R D."/>
            <person name="Stevens L."/>
            <person name="Kumar S."/>
            <person name="Blaxter L. M."/>
        </authorList>
    </citation>
    <scope>NUCLEOTIDE SEQUENCE [LARGE SCALE GENOMIC DNA]</scope>
</reference>
<evidence type="ECO:0000256" key="11">
    <source>
        <dbReference type="ARBA" id="ARBA00039893"/>
    </source>
</evidence>
<evidence type="ECO:0000313" key="15">
    <source>
        <dbReference type="EMBL" id="VBB29360.1"/>
    </source>
</evidence>
<keyword evidence="9" id="KW-0804">Transcription</keyword>
<dbReference type="InterPro" id="IPR036388">
    <property type="entry name" value="WH-like_DNA-bd_sf"/>
</dbReference>
<evidence type="ECO:0000256" key="12">
    <source>
        <dbReference type="PROSITE-ProRule" id="PRU00089"/>
    </source>
</evidence>
<dbReference type="InterPro" id="IPR001766">
    <property type="entry name" value="Fork_head_dom"/>
</dbReference>
<evidence type="ECO:0000256" key="6">
    <source>
        <dbReference type="ARBA" id="ARBA00022604"/>
    </source>
</evidence>
<evidence type="ECO:0000256" key="7">
    <source>
        <dbReference type="ARBA" id="ARBA00023015"/>
    </source>
</evidence>
<dbReference type="GO" id="GO:0005634">
    <property type="term" value="C:nucleus"/>
    <property type="evidence" value="ECO:0007669"/>
    <property type="project" value="UniProtKB-SubCell"/>
</dbReference>
<organism evidence="15 16">
    <name type="scientific">Acanthocheilonema viteae</name>
    <name type="common">Filarial nematode worm</name>
    <name type="synonym">Dipetalonema viteae</name>
    <dbReference type="NCBI Taxonomy" id="6277"/>
    <lineage>
        <taxon>Eukaryota</taxon>
        <taxon>Metazoa</taxon>
        <taxon>Ecdysozoa</taxon>
        <taxon>Nematoda</taxon>
        <taxon>Chromadorea</taxon>
        <taxon>Rhabditida</taxon>
        <taxon>Spirurina</taxon>
        <taxon>Spiruromorpha</taxon>
        <taxon>Filarioidea</taxon>
        <taxon>Onchocercidae</taxon>
        <taxon>Acanthocheilonema</taxon>
    </lineage>
</organism>
<feature type="DNA-binding region" description="Fork-head" evidence="12">
    <location>
        <begin position="360"/>
        <end position="449"/>
    </location>
</feature>
<dbReference type="Proteomes" id="UP000276991">
    <property type="component" value="Unassembled WGS sequence"/>
</dbReference>
<dbReference type="GO" id="GO:0005737">
    <property type="term" value="C:cytoplasm"/>
    <property type="evidence" value="ECO:0007669"/>
    <property type="project" value="UniProtKB-SubCell"/>
</dbReference>
<feature type="region of interest" description="Disordered" evidence="13">
    <location>
        <begin position="46"/>
        <end position="66"/>
    </location>
</feature>
<gene>
    <name evidence="15" type="ORF">NAV_LOCUS4163</name>
</gene>
<evidence type="ECO:0000256" key="8">
    <source>
        <dbReference type="ARBA" id="ARBA00023125"/>
    </source>
</evidence>
<dbReference type="PROSITE" id="PS50039">
    <property type="entry name" value="FORK_HEAD_3"/>
    <property type="match status" value="1"/>
</dbReference>
<keyword evidence="4" id="KW-0963">Cytoplasm</keyword>
<evidence type="ECO:0000256" key="2">
    <source>
        <dbReference type="ARBA" id="ARBA00004496"/>
    </source>
</evidence>
<dbReference type="InterPro" id="IPR030456">
    <property type="entry name" value="TF_fork_head_CS_2"/>
</dbReference>
<feature type="domain" description="Fork-head" evidence="14">
    <location>
        <begin position="360"/>
        <end position="449"/>
    </location>
</feature>
<dbReference type="SUPFAM" id="SSF46785">
    <property type="entry name" value="Winged helix' DNA-binding domain"/>
    <property type="match status" value="1"/>
</dbReference>
<comment type="subcellular location">
    <subcellularLocation>
        <location evidence="2">Cytoplasm</location>
    </subcellularLocation>
    <subcellularLocation>
        <location evidence="1 12">Nucleus</location>
    </subcellularLocation>
</comment>
<keyword evidence="10 12" id="KW-0539">Nucleus</keyword>
<dbReference type="STRING" id="6277.A0A498SC56"/>
<dbReference type="OrthoDB" id="5954824at2759"/>
<dbReference type="GO" id="GO:0000978">
    <property type="term" value="F:RNA polymerase II cis-regulatory region sequence-specific DNA binding"/>
    <property type="evidence" value="ECO:0007669"/>
    <property type="project" value="TreeGrafter"/>
</dbReference>
<evidence type="ECO:0000256" key="3">
    <source>
        <dbReference type="ARBA" id="ARBA00022473"/>
    </source>
</evidence>
<dbReference type="GO" id="GO:0000981">
    <property type="term" value="F:DNA-binding transcription factor activity, RNA polymerase II-specific"/>
    <property type="evidence" value="ECO:0007669"/>
    <property type="project" value="TreeGrafter"/>
</dbReference>
<evidence type="ECO:0000313" key="16">
    <source>
        <dbReference type="Proteomes" id="UP000276991"/>
    </source>
</evidence>
<evidence type="ECO:0000256" key="1">
    <source>
        <dbReference type="ARBA" id="ARBA00004123"/>
    </source>
</evidence>
<feature type="region of interest" description="Disordered" evidence="13">
    <location>
        <begin position="509"/>
        <end position="532"/>
    </location>
</feature>
<dbReference type="CDD" id="cd20032">
    <property type="entry name" value="FH_FOXO"/>
    <property type="match status" value="1"/>
</dbReference>
<evidence type="ECO:0000259" key="14">
    <source>
        <dbReference type="PROSITE" id="PS50039"/>
    </source>
</evidence>
<dbReference type="PROSITE" id="PS00658">
    <property type="entry name" value="FORK_HEAD_2"/>
    <property type="match status" value="1"/>
</dbReference>
<dbReference type="SMART" id="SM00339">
    <property type="entry name" value="FH"/>
    <property type="match status" value="1"/>
</dbReference>
<proteinExistence type="predicted"/>
<dbReference type="AlphaFoldDB" id="A0A498SC56"/>
<sequence>MEARDAQLNLDDYAEFEQRGRSHTWPERQLAHLEFGAVSIGAADPGLSPRGYTPTLPTHESSTNISAASSTNLTEALKSNLSFVPEPDCGQESELATKMCFSGEKQSIVLYSKKVPFRTQSEMRLPAANIENMKSNSGTSYPSHFSEQNLNHHVADALPILSLPSHSPLPQTHPQAVSHSNLNASQNIAPTNDSAQLSVLKLVSAAGNTSDVLCLTGSGENLSASPVASPVHHVIGSSVRNLTMVPVDSHTASNSGIRFANNNSVSITKSLPASGSLSSTASSTSNISTNCATSQVLTPTVTDLNAPVPYYTAHMDDVEESVERNLEDRGKRRLIKKKRVRKRVNGLISIKKPNPWGAESYSELISRALKSTFNGRMRLSEIYNWFASNVPYFGNRTSQEQSAGWKNSIRHNLSLHSRFMRIQNEGAGKSSWWVINPDAKPGRNPRRQRSATLETTTKIAMDKKRRGARKKVMEMSAGAGGGTLLSAGSSIVGSQASVLSRELYAGEEDSSNFEPFRSRTQSNLSLSGSSSRVSPSMIENYENFDNFDFPPFVEAASAMPHDILDRTNEMNLNQSDSPAFHRPMANPMLNGTSGPASSNLIAHIKTEPSSSRTENSVQPPPSYHELDVVRGIQNIQNPLLRTHLIQNRIPNQPGVPYIGSYSAGSSSVASSNWMHSNVIPVNIQPSISCAAQQSFSGNAAALPMDLENLALPDQPLMEVENMEAVIRHELSQSAGSQLSFDNI</sequence>
<keyword evidence="16" id="KW-1185">Reference proteome</keyword>
<keyword evidence="5" id="KW-0597">Phosphoprotein</keyword>
<keyword evidence="3" id="KW-0217">Developmental protein</keyword>
<dbReference type="EMBL" id="UPTC01000592">
    <property type="protein sequence ID" value="VBB29360.1"/>
    <property type="molecule type" value="Genomic_DNA"/>
</dbReference>
<dbReference type="PANTHER" id="PTHR45767:SF2">
    <property type="entry name" value="FORKHEAD BOX PROTEIN O"/>
    <property type="match status" value="1"/>
</dbReference>
<protein>
    <recommendedName>
        <fullName evidence="11">Forkhead box protein O</fullName>
    </recommendedName>
</protein>
<accession>A0A498SC56</accession>
<keyword evidence="6" id="KW-0341">Growth regulation</keyword>
<keyword evidence="7" id="KW-0805">Transcription regulation</keyword>
<evidence type="ECO:0000256" key="13">
    <source>
        <dbReference type="SAM" id="MobiDB-lite"/>
    </source>
</evidence>
<dbReference type="PRINTS" id="PR00053">
    <property type="entry name" value="FORKHEAD"/>
</dbReference>
<feature type="compositionally biased region" description="Low complexity" evidence="13">
    <location>
        <begin position="518"/>
        <end position="532"/>
    </location>
</feature>
<dbReference type="PANTHER" id="PTHR45767">
    <property type="entry name" value="FORKHEAD BOX PROTEIN O"/>
    <property type="match status" value="1"/>
</dbReference>
<dbReference type="InterPro" id="IPR036390">
    <property type="entry name" value="WH_DNA-bd_sf"/>
</dbReference>
<evidence type="ECO:0000256" key="4">
    <source>
        <dbReference type="ARBA" id="ARBA00022490"/>
    </source>
</evidence>
<dbReference type="Gene3D" id="1.10.10.10">
    <property type="entry name" value="Winged helix-like DNA-binding domain superfamily/Winged helix DNA-binding domain"/>
    <property type="match status" value="1"/>
</dbReference>
<keyword evidence="8 12" id="KW-0238">DNA-binding</keyword>
<evidence type="ECO:0000256" key="5">
    <source>
        <dbReference type="ARBA" id="ARBA00022553"/>
    </source>
</evidence>
<name>A0A498SC56_ACAVI</name>
<evidence type="ECO:0000256" key="10">
    <source>
        <dbReference type="ARBA" id="ARBA00023242"/>
    </source>
</evidence>